<keyword evidence="10" id="KW-1185">Reference proteome</keyword>
<dbReference type="Proteomes" id="UP000267049">
    <property type="component" value="Unassembled WGS sequence"/>
</dbReference>
<comment type="pathway">
    <text evidence="2">Cofactor biosynthesis; ubiquinone biosynthesis.</text>
</comment>
<dbReference type="RefSeq" id="WP_123087353.1">
    <property type="nucleotide sequence ID" value="NZ_RIBS01000003.1"/>
</dbReference>
<dbReference type="PANTHER" id="PTHR43876:SF8">
    <property type="entry name" value="2-OCTAPRENYL-6-METHOXYPHENOL HYDROXYLASE"/>
    <property type="match status" value="1"/>
</dbReference>
<dbReference type="InterPro" id="IPR036188">
    <property type="entry name" value="FAD/NAD-bd_sf"/>
</dbReference>
<dbReference type="EMBL" id="RIBS01000003">
    <property type="protein sequence ID" value="RNF84167.1"/>
    <property type="molecule type" value="Genomic_DNA"/>
</dbReference>
<dbReference type="GO" id="GO:0006744">
    <property type="term" value="P:ubiquinone biosynthetic process"/>
    <property type="evidence" value="ECO:0007669"/>
    <property type="project" value="UniProtKB-UniPathway"/>
</dbReference>
<dbReference type="NCBIfam" id="TIGR01988">
    <property type="entry name" value="Ubi-OHases"/>
    <property type="match status" value="1"/>
</dbReference>
<organism evidence="9 10">
    <name type="scientific">Montanilutibacter psychrotolerans</name>
    <dbReference type="NCBI Taxonomy" id="1327343"/>
    <lineage>
        <taxon>Bacteria</taxon>
        <taxon>Pseudomonadati</taxon>
        <taxon>Pseudomonadota</taxon>
        <taxon>Gammaproteobacteria</taxon>
        <taxon>Lysobacterales</taxon>
        <taxon>Lysobacteraceae</taxon>
        <taxon>Montanilutibacter</taxon>
    </lineage>
</organism>
<comment type="cofactor">
    <cofactor evidence="1">
        <name>FAD</name>
        <dbReference type="ChEBI" id="CHEBI:57692"/>
    </cofactor>
</comment>
<dbReference type="GO" id="GO:0071949">
    <property type="term" value="F:FAD binding"/>
    <property type="evidence" value="ECO:0007669"/>
    <property type="project" value="InterPro"/>
</dbReference>
<sequence>MPDSPLSTQSPPAGAPTTHLPAVTHDVLVIGGGLVGASLAIALERLGVDVGLVEAAPPGALPAVFDERNLSFAEATVNALTALGVMQKLRAPCGAIERIHVSRQGDFGRSLLDARRHGRSEFGRVVVARDFGEALEARLAELPRLRRYRPARFLAIEGDEGSHRAIRIAGGDGDGDGERVLHARLLVAADGTRSSVRDALGIEVDEYDYHQTLFVTRLRTERAPDGTAYERLGDHGPTALLPRGDRQYGLVHGVASDEADAVAALDDAAFLARVQSAFGWKAGRFLACGQRSIYPAIRVLARRSTARRAVLIGNAAQTIHPLGAQGFNLGLRDALTLAELIELGRAADGAFDMGGEALLRDYAARRSEDRQQTLAFSDSLLRVGANPAPLMRPLRSAGLFALSRLPSVQAALVGGALGYRGHVPALCRGRQA</sequence>
<protein>
    <submittedName>
        <fullName evidence="9">2-octaprenyl-6-methoxyphenyl hydroxylase</fullName>
    </submittedName>
</protein>
<reference evidence="9 10" key="1">
    <citation type="submission" date="2018-11" db="EMBL/GenBank/DDBJ databases">
        <title>Lysobacter cryohumiis sp. nov., isolated from soil in the Tianshan Mountains, Xinjiang, China.</title>
        <authorList>
            <person name="Luo Y."/>
            <person name="Sheng H."/>
        </authorList>
    </citation>
    <scope>NUCLEOTIDE SEQUENCE [LARGE SCALE GENOMIC DNA]</scope>
    <source>
        <strain evidence="9 10">ZS60</strain>
    </source>
</reference>
<dbReference type="Pfam" id="PF01494">
    <property type="entry name" value="FAD_binding_3"/>
    <property type="match status" value="1"/>
</dbReference>
<evidence type="ECO:0000256" key="6">
    <source>
        <dbReference type="ARBA" id="ARBA00023002"/>
    </source>
</evidence>
<dbReference type="InterPro" id="IPR051205">
    <property type="entry name" value="UbiH/COQ6_monooxygenase"/>
</dbReference>
<keyword evidence="6" id="KW-0560">Oxidoreductase</keyword>
<dbReference type="AlphaFoldDB" id="A0A3M8SS60"/>
<dbReference type="PRINTS" id="PR00420">
    <property type="entry name" value="RNGMNOXGNASE"/>
</dbReference>
<keyword evidence="4" id="KW-0285">Flavoprotein</keyword>
<keyword evidence="5" id="KW-0274">FAD</keyword>
<evidence type="ECO:0000259" key="8">
    <source>
        <dbReference type="Pfam" id="PF01494"/>
    </source>
</evidence>
<evidence type="ECO:0000256" key="1">
    <source>
        <dbReference type="ARBA" id="ARBA00001974"/>
    </source>
</evidence>
<dbReference type="InterPro" id="IPR010971">
    <property type="entry name" value="UbiH/COQ6"/>
</dbReference>
<evidence type="ECO:0000313" key="9">
    <source>
        <dbReference type="EMBL" id="RNF84167.1"/>
    </source>
</evidence>
<dbReference type="Gene3D" id="3.50.50.60">
    <property type="entry name" value="FAD/NAD(P)-binding domain"/>
    <property type="match status" value="2"/>
</dbReference>
<evidence type="ECO:0000313" key="10">
    <source>
        <dbReference type="Proteomes" id="UP000267049"/>
    </source>
</evidence>
<dbReference type="UniPathway" id="UPA00232"/>
<keyword evidence="7" id="KW-0503">Monooxygenase</keyword>
<name>A0A3M8SS60_9GAMM</name>
<evidence type="ECO:0000256" key="3">
    <source>
        <dbReference type="ARBA" id="ARBA00005349"/>
    </source>
</evidence>
<evidence type="ECO:0000256" key="5">
    <source>
        <dbReference type="ARBA" id="ARBA00022827"/>
    </source>
</evidence>
<evidence type="ECO:0000256" key="4">
    <source>
        <dbReference type="ARBA" id="ARBA00022630"/>
    </source>
</evidence>
<dbReference type="NCBIfam" id="NF004356">
    <property type="entry name" value="PRK05732.1"/>
    <property type="match status" value="1"/>
</dbReference>
<gene>
    <name evidence="9" type="ORF">EER27_07115</name>
</gene>
<comment type="caution">
    <text evidence="9">The sequence shown here is derived from an EMBL/GenBank/DDBJ whole genome shotgun (WGS) entry which is preliminary data.</text>
</comment>
<proteinExistence type="inferred from homology"/>
<evidence type="ECO:0000256" key="2">
    <source>
        <dbReference type="ARBA" id="ARBA00004749"/>
    </source>
</evidence>
<feature type="domain" description="FAD-binding" evidence="8">
    <location>
        <begin position="26"/>
        <end position="376"/>
    </location>
</feature>
<comment type="similarity">
    <text evidence="3">Belongs to the UbiH/COQ6 family.</text>
</comment>
<dbReference type="InterPro" id="IPR002938">
    <property type="entry name" value="FAD-bd"/>
</dbReference>
<evidence type="ECO:0000256" key="7">
    <source>
        <dbReference type="ARBA" id="ARBA00023033"/>
    </source>
</evidence>
<dbReference type="GO" id="GO:0008681">
    <property type="term" value="F:2-octaprenyl-6-methoxyphenol hydroxylase activity"/>
    <property type="evidence" value="ECO:0007669"/>
    <property type="project" value="TreeGrafter"/>
</dbReference>
<accession>A0A3M8SS60</accession>
<dbReference type="SUPFAM" id="SSF51905">
    <property type="entry name" value="FAD/NAD(P)-binding domain"/>
    <property type="match status" value="1"/>
</dbReference>
<dbReference type="OrthoDB" id="9769565at2"/>
<dbReference type="PANTHER" id="PTHR43876">
    <property type="entry name" value="UBIQUINONE BIOSYNTHESIS MONOOXYGENASE COQ6, MITOCHONDRIAL"/>
    <property type="match status" value="1"/>
</dbReference>